<dbReference type="InterPro" id="IPR044004">
    <property type="entry name" value="TSP1_spondin_dom"/>
</dbReference>
<evidence type="ECO:0000313" key="9">
    <source>
        <dbReference type="Proteomes" id="UP000041254"/>
    </source>
</evidence>
<dbReference type="Pfam" id="PF00092">
    <property type="entry name" value="VWA"/>
    <property type="match status" value="1"/>
</dbReference>
<evidence type="ECO:0000259" key="7">
    <source>
        <dbReference type="PROSITE" id="PS50234"/>
    </source>
</evidence>
<dbReference type="InterPro" id="IPR036383">
    <property type="entry name" value="TSP1_rpt_sf"/>
</dbReference>
<keyword evidence="1 6" id="KW-0732">Signal</keyword>
<feature type="chain" id="PRO_5005187159" description="VWFA domain-containing protein" evidence="6">
    <location>
        <begin position="21"/>
        <end position="937"/>
    </location>
</feature>
<dbReference type="PANTHER" id="PTHR20920">
    <property type="entry name" value="RPE-SPONDIN"/>
    <property type="match status" value="1"/>
</dbReference>
<dbReference type="SMART" id="SM00327">
    <property type="entry name" value="VWA"/>
    <property type="match status" value="1"/>
</dbReference>
<dbReference type="STRING" id="1169540.A0A0G4EI97"/>
<dbReference type="AlphaFoldDB" id="A0A0G4EI97"/>
<evidence type="ECO:0000313" key="8">
    <source>
        <dbReference type="EMBL" id="CEL96722.1"/>
    </source>
</evidence>
<dbReference type="Pfam" id="PF19028">
    <property type="entry name" value="TSP1_spondin"/>
    <property type="match status" value="1"/>
</dbReference>
<evidence type="ECO:0000256" key="5">
    <source>
        <dbReference type="SAM" id="MobiDB-lite"/>
    </source>
</evidence>
<feature type="region of interest" description="Disordered" evidence="5">
    <location>
        <begin position="98"/>
        <end position="117"/>
    </location>
</feature>
<evidence type="ECO:0000256" key="6">
    <source>
        <dbReference type="SAM" id="SignalP"/>
    </source>
</evidence>
<protein>
    <recommendedName>
        <fullName evidence="7">VWFA domain-containing protein</fullName>
    </recommendedName>
</protein>
<accession>A0A0G4EI97</accession>
<dbReference type="PANTHER" id="PTHR20920:SF5">
    <property type="entry name" value="SMB DOMAIN-CONTAINING PROTEIN"/>
    <property type="match status" value="1"/>
</dbReference>
<feature type="signal peptide" evidence="6">
    <location>
        <begin position="1"/>
        <end position="20"/>
    </location>
</feature>
<keyword evidence="3" id="KW-0325">Glycoprotein</keyword>
<feature type="coiled-coil region" evidence="4">
    <location>
        <begin position="199"/>
        <end position="237"/>
    </location>
</feature>
<evidence type="ECO:0000256" key="3">
    <source>
        <dbReference type="ARBA" id="ARBA00023180"/>
    </source>
</evidence>
<organism evidence="8 9">
    <name type="scientific">Vitrella brassicaformis (strain CCMP3155)</name>
    <dbReference type="NCBI Taxonomy" id="1169540"/>
    <lineage>
        <taxon>Eukaryota</taxon>
        <taxon>Sar</taxon>
        <taxon>Alveolata</taxon>
        <taxon>Colpodellida</taxon>
        <taxon>Vitrellaceae</taxon>
        <taxon>Vitrella</taxon>
    </lineage>
</organism>
<dbReference type="VEuPathDB" id="CryptoDB:Vbra_12027"/>
<dbReference type="SUPFAM" id="SSF82895">
    <property type="entry name" value="TSP-1 type 1 repeat"/>
    <property type="match status" value="2"/>
</dbReference>
<sequence>MKLFAFFIAVVTVSLQHGEGRRQRKAQSARVLQASYDYNQRSTSLDVKHRIQKMSLDEALAAVGHLMPAEVHEILAEKLSKPLRKKAAAQIRRQAANLKASVDGEADPRQESKANVQGKTNVVVEKINEMALDTIKDLDLTKIDCKATMDSLDEELHPAGSQDAHIHMASVPPPGSLCLFVQADNSRLESDLNDDQSELLQWTAKKDEALQAIQSLQDQLEEHNKECDREIASTEDLHTIIEGDYNVSSKVVAKTDCAKALDVDVGKAFIDLQRRGWQLDMPGTTKESFIQTQTLHHSGATKQTQSPVLLQCIKPNGYMFMTFQNPRISQALVKLSSKRREKVNAALLQERQDPMVNGTMSLSNGTIGVDEPDTPAQTEVPEEMADANYLEELVRNCTEIRENIQMDIDSWQRTLALANTRIGQLDARIEEINTDLEEVRKTQGLKQDALDKKKAECDTAIEEATTAICGIGKIKGDLAKMSGTPDIIEDCEVSDWEYGVCSKECGPQGGLQNLTRQVITQPTPGYGTPCPALEAEMVCNKHPCPIDCQEGSWSEFTRCSAECGNGDQYKFRDIIREPRYNGRPCDARMVVKQCQRDPCDKDCVLSEWTEYNACDVACGGGFHERRRNVLEPPTGQGYCPPAEDVRRHEEKTCNEQPCPAERPVCETKADVVLILDGSGSMSEEQFGKIKTFAKRLVLQTKLNSTTNAQIGIVLFSHWSEILSRMTDDKEKLIKKIDALKWPGDEACLASAAFHAKRVLQNGGREDAASIVHLITDGKPSGPILTSAEIDYYTKMGMYFMVPPMLTGFEQEWTYESKAAHELMDFAILNMILIGGDTDSLDYYMPLNHDLFRLEEFDELDDFVDDCVIMTCPEIANLTPLDPTASTVDRTTTITSGSTFLAHKATVVNGATGKAFYLSKSKYRHYKRRYWGKVQRFN</sequence>
<feature type="domain" description="VWFA" evidence="7">
    <location>
        <begin position="670"/>
        <end position="866"/>
    </location>
</feature>
<keyword evidence="4" id="KW-0175">Coiled coil</keyword>
<reference evidence="8 9" key="1">
    <citation type="submission" date="2014-11" db="EMBL/GenBank/DDBJ databases">
        <authorList>
            <person name="Zhu J."/>
            <person name="Qi W."/>
            <person name="Song R."/>
        </authorList>
    </citation>
    <scope>NUCLEOTIDE SEQUENCE [LARGE SCALE GENOMIC DNA]</scope>
</reference>
<dbReference type="SMART" id="SM00209">
    <property type="entry name" value="TSP1"/>
    <property type="match status" value="3"/>
</dbReference>
<name>A0A0G4EI97_VITBC</name>
<dbReference type="PROSITE" id="PS50234">
    <property type="entry name" value="VWFA"/>
    <property type="match status" value="1"/>
</dbReference>
<keyword evidence="2" id="KW-1015">Disulfide bond</keyword>
<dbReference type="CDD" id="cd00198">
    <property type="entry name" value="vWFA"/>
    <property type="match status" value="1"/>
</dbReference>
<dbReference type="InterPro" id="IPR002035">
    <property type="entry name" value="VWF_A"/>
</dbReference>
<dbReference type="PhylomeDB" id="A0A0G4EI97"/>
<dbReference type="EMBL" id="CDMY01000244">
    <property type="protein sequence ID" value="CEL96722.1"/>
    <property type="molecule type" value="Genomic_DNA"/>
</dbReference>
<dbReference type="InParanoid" id="A0A0G4EI97"/>
<dbReference type="PROSITE" id="PS50092">
    <property type="entry name" value="TSP1"/>
    <property type="match status" value="3"/>
</dbReference>
<dbReference type="InterPro" id="IPR039942">
    <property type="entry name" value="SBSPO"/>
</dbReference>
<evidence type="ECO:0000256" key="2">
    <source>
        <dbReference type="ARBA" id="ARBA00023157"/>
    </source>
</evidence>
<evidence type="ECO:0000256" key="4">
    <source>
        <dbReference type="SAM" id="Coils"/>
    </source>
</evidence>
<dbReference type="Gene3D" id="3.40.50.410">
    <property type="entry name" value="von Willebrand factor, type A domain"/>
    <property type="match status" value="1"/>
</dbReference>
<gene>
    <name evidence="8" type="ORF">Vbra_12027</name>
</gene>
<keyword evidence="9" id="KW-1185">Reference proteome</keyword>
<dbReference type="Pfam" id="PF00090">
    <property type="entry name" value="TSP_1"/>
    <property type="match status" value="1"/>
</dbReference>
<dbReference type="OrthoDB" id="372508at2759"/>
<evidence type="ECO:0000256" key="1">
    <source>
        <dbReference type="ARBA" id="ARBA00022729"/>
    </source>
</evidence>
<dbReference type="SUPFAM" id="SSF53300">
    <property type="entry name" value="vWA-like"/>
    <property type="match status" value="1"/>
</dbReference>
<dbReference type="Gene3D" id="2.20.100.10">
    <property type="entry name" value="Thrombospondin type-1 (TSP1) repeat"/>
    <property type="match status" value="3"/>
</dbReference>
<proteinExistence type="predicted"/>
<dbReference type="InterPro" id="IPR036465">
    <property type="entry name" value="vWFA_dom_sf"/>
</dbReference>
<dbReference type="InterPro" id="IPR000884">
    <property type="entry name" value="TSP1_rpt"/>
</dbReference>
<dbReference type="Proteomes" id="UP000041254">
    <property type="component" value="Unassembled WGS sequence"/>
</dbReference>